<gene>
    <name evidence="2" type="ORF">Rhow_008738</name>
</gene>
<comment type="caution">
    <text evidence="2">The sequence shown here is derived from an EMBL/GenBank/DDBJ whole genome shotgun (WGS) entry which is preliminary data.</text>
</comment>
<reference evidence="2 3" key="1">
    <citation type="submission" date="2018-11" db="EMBL/GenBank/DDBJ databases">
        <title>Microbial catabolism of amino acid.</title>
        <authorList>
            <person name="Hibi M."/>
            <person name="Ogawa J."/>
        </authorList>
    </citation>
    <scope>NUCLEOTIDE SEQUENCE [LARGE SCALE GENOMIC DNA]</scope>
    <source>
        <strain evidence="2 3">C31-06</strain>
    </source>
</reference>
<dbReference type="Proteomes" id="UP000287519">
    <property type="component" value="Unassembled WGS sequence"/>
</dbReference>
<feature type="region of interest" description="Disordered" evidence="1">
    <location>
        <begin position="99"/>
        <end position="120"/>
    </location>
</feature>
<evidence type="ECO:0000313" key="3">
    <source>
        <dbReference type="Proteomes" id="UP000287519"/>
    </source>
</evidence>
<proteinExistence type="predicted"/>
<dbReference type="AlphaFoldDB" id="A0A402CL39"/>
<sequence>MAKSWPPTVTTFCARSTATALAVDVPIDRIRVFKPSAPVSLSGTECMISVGCVVVVAARSAPTRIAPSRTSATRFFPKMSPSCPERADQTTSVVYILRSSHRDRSVPSSGDEDAGRVSGR</sequence>
<keyword evidence="3" id="KW-1185">Reference proteome</keyword>
<evidence type="ECO:0000313" key="2">
    <source>
        <dbReference type="EMBL" id="GCE44317.1"/>
    </source>
</evidence>
<dbReference type="EMBL" id="BHYM01000092">
    <property type="protein sequence ID" value="GCE44317.1"/>
    <property type="molecule type" value="Genomic_DNA"/>
</dbReference>
<accession>A0A402CL39</accession>
<organism evidence="2 3">
    <name type="scientific">Rhodococcus wratislaviensis</name>
    <name type="common">Tsukamurella wratislaviensis</name>
    <dbReference type="NCBI Taxonomy" id="44752"/>
    <lineage>
        <taxon>Bacteria</taxon>
        <taxon>Bacillati</taxon>
        <taxon>Actinomycetota</taxon>
        <taxon>Actinomycetes</taxon>
        <taxon>Mycobacteriales</taxon>
        <taxon>Nocardiaceae</taxon>
        <taxon>Rhodococcus</taxon>
    </lineage>
</organism>
<protein>
    <submittedName>
        <fullName evidence="2">Uncharacterized protein</fullName>
    </submittedName>
</protein>
<evidence type="ECO:0000256" key="1">
    <source>
        <dbReference type="SAM" id="MobiDB-lite"/>
    </source>
</evidence>
<name>A0A402CL39_RHOWR</name>